<reference evidence="11 12" key="1">
    <citation type="journal article" date="2006" name="Nat. Biotechnol.">
        <title>Complete genome of the mutualistic, N2-fixing grass endophyte Azoarcus sp. strain BH72.</title>
        <authorList>
            <person name="Krause A."/>
            <person name="Ramakumar A."/>
            <person name="Bartels D."/>
            <person name="Battistoni F."/>
            <person name="Bekel T."/>
            <person name="Boch J."/>
            <person name="Boehm M."/>
            <person name="Friedrich F."/>
            <person name="Hurek T."/>
            <person name="Krause L."/>
            <person name="Linke B."/>
            <person name="McHardy A.C."/>
            <person name="Sarkar A."/>
            <person name="Schneiker S."/>
            <person name="Syed A.A."/>
            <person name="Thauer R."/>
            <person name="Vorhoelter F.-J."/>
            <person name="Weidner S."/>
            <person name="Puehler A."/>
            <person name="Reinhold-Hurek B."/>
            <person name="Kaiser O."/>
            <person name="Goesmann A."/>
        </authorList>
    </citation>
    <scope>NUCLEOTIDE SEQUENCE [LARGE SCALE GENOMIC DNA]</scope>
    <source>
        <strain evidence="11 12">BH72</strain>
    </source>
</reference>
<dbReference type="SUPFAM" id="SSF143631">
    <property type="entry name" value="ApbE-like"/>
    <property type="match status" value="1"/>
</dbReference>
<dbReference type="Pfam" id="PF02424">
    <property type="entry name" value="ApbE"/>
    <property type="match status" value="1"/>
</dbReference>
<dbReference type="AlphaFoldDB" id="A1K846"/>
<keyword evidence="5" id="KW-0808">Transferase</keyword>
<dbReference type="KEGG" id="azo:azo2384"/>
<keyword evidence="4" id="KW-0285">Flavoprotein</keyword>
<keyword evidence="8" id="KW-0460">Magnesium</keyword>
<evidence type="ECO:0000256" key="9">
    <source>
        <dbReference type="ARBA" id="ARBA00031306"/>
    </source>
</evidence>
<evidence type="ECO:0000313" key="12">
    <source>
        <dbReference type="Proteomes" id="UP000002588"/>
    </source>
</evidence>
<dbReference type="HOGENOM" id="CLU_044403_5_1_4"/>
<dbReference type="RefSeq" id="WP_011766115.1">
    <property type="nucleotide sequence ID" value="NC_008702.1"/>
</dbReference>
<dbReference type="EMBL" id="AM406670">
    <property type="protein sequence ID" value="CAL95001.1"/>
    <property type="molecule type" value="Genomic_DNA"/>
</dbReference>
<evidence type="ECO:0000256" key="1">
    <source>
        <dbReference type="ARBA" id="ARBA00001946"/>
    </source>
</evidence>
<comment type="cofactor">
    <cofactor evidence="1">
        <name>Mg(2+)</name>
        <dbReference type="ChEBI" id="CHEBI:18420"/>
    </cofactor>
</comment>
<evidence type="ECO:0000256" key="2">
    <source>
        <dbReference type="ARBA" id="ARBA00011955"/>
    </source>
</evidence>
<dbReference type="Gene3D" id="3.10.520.10">
    <property type="entry name" value="ApbE-like domains"/>
    <property type="match status" value="1"/>
</dbReference>
<gene>
    <name evidence="11" type="ordered locus">azo2384</name>
</gene>
<evidence type="ECO:0000256" key="7">
    <source>
        <dbReference type="ARBA" id="ARBA00022827"/>
    </source>
</evidence>
<dbReference type="PANTHER" id="PTHR30040:SF2">
    <property type="entry name" value="FAD:PROTEIN FMN TRANSFERASE"/>
    <property type="match status" value="1"/>
</dbReference>
<organism evidence="11 12">
    <name type="scientific">Azoarcus sp. (strain BH72)</name>
    <dbReference type="NCBI Taxonomy" id="418699"/>
    <lineage>
        <taxon>Bacteria</taxon>
        <taxon>Pseudomonadati</taxon>
        <taxon>Pseudomonadota</taxon>
        <taxon>Betaproteobacteria</taxon>
        <taxon>Rhodocyclales</taxon>
        <taxon>Zoogloeaceae</taxon>
        <taxon>Azoarcus</taxon>
    </lineage>
</organism>
<name>A1K846_AZOSB</name>
<dbReference type="InterPro" id="IPR024932">
    <property type="entry name" value="ApbE"/>
</dbReference>
<evidence type="ECO:0000256" key="10">
    <source>
        <dbReference type="ARBA" id="ARBA00048540"/>
    </source>
</evidence>
<evidence type="ECO:0000256" key="3">
    <source>
        <dbReference type="ARBA" id="ARBA00016337"/>
    </source>
</evidence>
<dbReference type="PANTHER" id="PTHR30040">
    <property type="entry name" value="THIAMINE BIOSYNTHESIS LIPOPROTEIN APBE"/>
    <property type="match status" value="1"/>
</dbReference>
<keyword evidence="12" id="KW-1185">Reference proteome</keyword>
<comment type="catalytic activity">
    <reaction evidence="10">
        <text>L-threonyl-[protein] + FAD = FMN-L-threonyl-[protein] + AMP + H(+)</text>
        <dbReference type="Rhea" id="RHEA:36847"/>
        <dbReference type="Rhea" id="RHEA-COMP:11060"/>
        <dbReference type="Rhea" id="RHEA-COMP:11061"/>
        <dbReference type="ChEBI" id="CHEBI:15378"/>
        <dbReference type="ChEBI" id="CHEBI:30013"/>
        <dbReference type="ChEBI" id="CHEBI:57692"/>
        <dbReference type="ChEBI" id="CHEBI:74257"/>
        <dbReference type="ChEBI" id="CHEBI:456215"/>
        <dbReference type="EC" id="2.7.1.180"/>
    </reaction>
</comment>
<keyword evidence="7" id="KW-0274">FAD</keyword>
<evidence type="ECO:0000256" key="4">
    <source>
        <dbReference type="ARBA" id="ARBA00022630"/>
    </source>
</evidence>
<sequence length="275" mass="28822">MRPLLGTYVEIGTTAGGRVAEAALLRAFSCFDLAQRLWSFHDPASELSRLNRAACNGGGAEPVHPLTVRLLRLARAMGRASDGLFNCTVGGRLVALGALPEHGGTCLEQGHADDLVLGRARGTAFCRLARPLKITLDGIAKGFTVDLAVAALRRAGLPGGWVNAGGDLRCFGDAALPVHRREMDGSLRLLGQLRNAAIASSRASDMPDPAFPARLIAQPETALAAGVHSVLARYAWRADALTKVASQLPAANRAERIHALGGHVLGPCPSTPPEN</sequence>
<dbReference type="Proteomes" id="UP000002588">
    <property type="component" value="Chromosome"/>
</dbReference>
<dbReference type="STRING" id="62928.azo2384"/>
<evidence type="ECO:0000256" key="6">
    <source>
        <dbReference type="ARBA" id="ARBA00022723"/>
    </source>
</evidence>
<evidence type="ECO:0000256" key="8">
    <source>
        <dbReference type="ARBA" id="ARBA00022842"/>
    </source>
</evidence>
<protein>
    <recommendedName>
        <fullName evidence="3">FAD:protein FMN transferase</fullName>
        <ecNumber evidence="2">2.7.1.180</ecNumber>
    </recommendedName>
    <alternativeName>
        <fullName evidence="9">Flavin transferase</fullName>
    </alternativeName>
</protein>
<dbReference type="InterPro" id="IPR003374">
    <property type="entry name" value="ApbE-like_sf"/>
</dbReference>
<keyword evidence="6" id="KW-0479">Metal-binding</keyword>
<dbReference type="eggNOG" id="COG1477">
    <property type="taxonomic scope" value="Bacteria"/>
</dbReference>
<evidence type="ECO:0000313" key="11">
    <source>
        <dbReference type="EMBL" id="CAL95001.1"/>
    </source>
</evidence>
<accession>A1K846</accession>
<dbReference type="EC" id="2.7.1.180" evidence="2"/>
<proteinExistence type="predicted"/>
<evidence type="ECO:0000256" key="5">
    <source>
        <dbReference type="ARBA" id="ARBA00022679"/>
    </source>
</evidence>
<dbReference type="GO" id="GO:0046872">
    <property type="term" value="F:metal ion binding"/>
    <property type="evidence" value="ECO:0007669"/>
    <property type="project" value="UniProtKB-KW"/>
</dbReference>
<dbReference type="GO" id="GO:0016740">
    <property type="term" value="F:transferase activity"/>
    <property type="evidence" value="ECO:0007669"/>
    <property type="project" value="UniProtKB-KW"/>
</dbReference>